<keyword evidence="2" id="KW-1185">Reference proteome</keyword>
<dbReference type="EMBL" id="LFMY01000001">
    <property type="protein sequence ID" value="OKL64256.1"/>
    <property type="molecule type" value="Genomic_DNA"/>
</dbReference>
<reference evidence="1 2" key="1">
    <citation type="submission" date="2015-06" db="EMBL/GenBank/DDBJ databases">
        <title>Talaromyces atroroseus IBT 11181 draft genome.</title>
        <authorList>
            <person name="Rasmussen K.B."/>
            <person name="Rasmussen S."/>
            <person name="Petersen B."/>
            <person name="Sicheritz-Ponten T."/>
            <person name="Mortensen U.H."/>
            <person name="Thrane U."/>
        </authorList>
    </citation>
    <scope>NUCLEOTIDE SEQUENCE [LARGE SCALE GENOMIC DNA]</scope>
    <source>
        <strain evidence="1 2">IBT 11181</strain>
    </source>
</reference>
<sequence>MRLQEEMLGADNPIEDGWDNVHGIQADSMQDWNASFSGSGPLAVWAISQRMISFVDEHQHSYGSATEMFLRMKADSGVILILPLAISTWWIPQQRM</sequence>
<evidence type="ECO:0000313" key="1">
    <source>
        <dbReference type="EMBL" id="OKL64256.1"/>
    </source>
</evidence>
<comment type="caution">
    <text evidence="1">The sequence shown here is derived from an EMBL/GenBank/DDBJ whole genome shotgun (WGS) entry which is preliminary data.</text>
</comment>
<dbReference type="RefSeq" id="XP_020124377.1">
    <property type="nucleotide sequence ID" value="XM_020260195.1"/>
</dbReference>
<protein>
    <submittedName>
        <fullName evidence="1">Uncharacterized protein</fullName>
    </submittedName>
</protein>
<gene>
    <name evidence="1" type="ORF">UA08_00394</name>
</gene>
<proteinExistence type="predicted"/>
<name>A0A225BA44_TALAT</name>
<organism evidence="1 2">
    <name type="scientific">Talaromyces atroroseus</name>
    <dbReference type="NCBI Taxonomy" id="1441469"/>
    <lineage>
        <taxon>Eukaryota</taxon>
        <taxon>Fungi</taxon>
        <taxon>Dikarya</taxon>
        <taxon>Ascomycota</taxon>
        <taxon>Pezizomycotina</taxon>
        <taxon>Eurotiomycetes</taxon>
        <taxon>Eurotiomycetidae</taxon>
        <taxon>Eurotiales</taxon>
        <taxon>Trichocomaceae</taxon>
        <taxon>Talaromyces</taxon>
        <taxon>Talaromyces sect. Trachyspermi</taxon>
    </lineage>
</organism>
<dbReference type="AlphaFoldDB" id="A0A225BA44"/>
<dbReference type="Proteomes" id="UP000214365">
    <property type="component" value="Unassembled WGS sequence"/>
</dbReference>
<dbReference type="GeneID" id="31000149"/>
<accession>A0A225BA44</accession>
<evidence type="ECO:0000313" key="2">
    <source>
        <dbReference type="Proteomes" id="UP000214365"/>
    </source>
</evidence>